<dbReference type="PANTHER" id="PTHR24300">
    <property type="entry name" value="CYTOCHROME P450 508A4-RELATED"/>
    <property type="match status" value="1"/>
</dbReference>
<dbReference type="GO" id="GO:0006805">
    <property type="term" value="P:xenobiotic metabolic process"/>
    <property type="evidence" value="ECO:0007669"/>
    <property type="project" value="TreeGrafter"/>
</dbReference>
<dbReference type="InterPro" id="IPR001128">
    <property type="entry name" value="Cyt_P450"/>
</dbReference>
<comment type="cofactor">
    <cofactor evidence="5">
        <name>heme</name>
        <dbReference type="ChEBI" id="CHEBI:30413"/>
    </cofactor>
</comment>
<dbReference type="Proteomes" id="UP000887566">
    <property type="component" value="Unplaced"/>
</dbReference>
<dbReference type="GO" id="GO:0016712">
    <property type="term" value="F:oxidoreductase activity, acting on paired donors, with incorporation or reduction of molecular oxygen, reduced flavin or flavoprotein as one donor, and incorporation of one atom of oxygen"/>
    <property type="evidence" value="ECO:0007669"/>
    <property type="project" value="TreeGrafter"/>
</dbReference>
<keyword evidence="5" id="KW-0349">Heme</keyword>
<keyword evidence="2 5" id="KW-0479">Metal-binding</keyword>
<dbReference type="GO" id="GO:0006082">
    <property type="term" value="P:organic acid metabolic process"/>
    <property type="evidence" value="ECO:0007669"/>
    <property type="project" value="TreeGrafter"/>
</dbReference>
<keyword evidence="6" id="KW-1185">Reference proteome</keyword>
<dbReference type="GO" id="GO:0020037">
    <property type="term" value="F:heme binding"/>
    <property type="evidence" value="ECO:0007669"/>
    <property type="project" value="InterPro"/>
</dbReference>
<proteinExistence type="inferred from homology"/>
<dbReference type="SUPFAM" id="SSF48264">
    <property type="entry name" value="Cytochrome P450"/>
    <property type="match status" value="1"/>
</dbReference>
<dbReference type="GO" id="GO:0005506">
    <property type="term" value="F:iron ion binding"/>
    <property type="evidence" value="ECO:0007669"/>
    <property type="project" value="InterPro"/>
</dbReference>
<evidence type="ECO:0000313" key="7">
    <source>
        <dbReference type="WBParaSite" id="PSAMB.scaffold10462size4068.g33343.t1"/>
    </source>
</evidence>
<dbReference type="AlphaFoldDB" id="A0A914UK66"/>
<evidence type="ECO:0000256" key="5">
    <source>
        <dbReference type="PIRSR" id="PIRSR602401-1"/>
    </source>
</evidence>
<comment type="similarity">
    <text evidence="1">Belongs to the cytochrome P450 family.</text>
</comment>
<dbReference type="PANTHER" id="PTHR24300:SF375">
    <property type="entry name" value="CYTOCHROME P450 FAMILY"/>
    <property type="match status" value="1"/>
</dbReference>
<keyword evidence="3 5" id="KW-0408">Iron</keyword>
<dbReference type="PRINTS" id="PR00385">
    <property type="entry name" value="P450"/>
</dbReference>
<dbReference type="Pfam" id="PF00067">
    <property type="entry name" value="p450"/>
    <property type="match status" value="1"/>
</dbReference>
<evidence type="ECO:0000256" key="1">
    <source>
        <dbReference type="ARBA" id="ARBA00010617"/>
    </source>
</evidence>
<dbReference type="InterPro" id="IPR036396">
    <property type="entry name" value="Cyt_P450_sf"/>
</dbReference>
<organism evidence="6 7">
    <name type="scientific">Plectus sambesii</name>
    <dbReference type="NCBI Taxonomy" id="2011161"/>
    <lineage>
        <taxon>Eukaryota</taxon>
        <taxon>Metazoa</taxon>
        <taxon>Ecdysozoa</taxon>
        <taxon>Nematoda</taxon>
        <taxon>Chromadorea</taxon>
        <taxon>Plectida</taxon>
        <taxon>Plectina</taxon>
        <taxon>Plectoidea</taxon>
        <taxon>Plectidae</taxon>
        <taxon>Plectus</taxon>
    </lineage>
</organism>
<evidence type="ECO:0000256" key="4">
    <source>
        <dbReference type="ARBA" id="ARBA00023033"/>
    </source>
</evidence>
<sequence length="204" mass="23465">MQCTLLDIWGAGMLPTVTMMRWALLFMLHYPDVQEKVQYELDTIVGKDRQVEMADKPFLPYTSATVTEIQRFANIIPINQPRKVFEDTVINGYRIPGNTPVLAQIHTVLQDPKLFPQPERFNPDRFLDETKQKFINSEAVIPYGIGKRVCLGESLARTEIFLFFAALLQRFSFAAPKGQPISLQKPKFGINLMPENYEVEIRSR</sequence>
<protein>
    <submittedName>
        <fullName evidence="7">Uncharacterized protein</fullName>
    </submittedName>
</protein>
<dbReference type="WBParaSite" id="PSAMB.scaffold10462size4068.g33343.t1">
    <property type="protein sequence ID" value="PSAMB.scaffold10462size4068.g33343.t1"/>
    <property type="gene ID" value="PSAMB.scaffold10462size4068.g33343"/>
</dbReference>
<dbReference type="GO" id="GO:0005737">
    <property type="term" value="C:cytoplasm"/>
    <property type="evidence" value="ECO:0007669"/>
    <property type="project" value="TreeGrafter"/>
</dbReference>
<evidence type="ECO:0000256" key="2">
    <source>
        <dbReference type="ARBA" id="ARBA00022723"/>
    </source>
</evidence>
<reference evidence="7" key="1">
    <citation type="submission" date="2022-11" db="UniProtKB">
        <authorList>
            <consortium name="WormBaseParasite"/>
        </authorList>
    </citation>
    <scope>IDENTIFICATION</scope>
</reference>
<dbReference type="PRINTS" id="PR00463">
    <property type="entry name" value="EP450I"/>
</dbReference>
<name>A0A914UK66_9BILA</name>
<keyword evidence="4" id="KW-0560">Oxidoreductase</keyword>
<dbReference type="Gene3D" id="1.10.630.10">
    <property type="entry name" value="Cytochrome P450"/>
    <property type="match status" value="1"/>
</dbReference>
<evidence type="ECO:0000313" key="6">
    <source>
        <dbReference type="Proteomes" id="UP000887566"/>
    </source>
</evidence>
<evidence type="ECO:0000256" key="3">
    <source>
        <dbReference type="ARBA" id="ARBA00023004"/>
    </source>
</evidence>
<dbReference type="InterPro" id="IPR002401">
    <property type="entry name" value="Cyt_P450_E_grp-I"/>
</dbReference>
<accession>A0A914UK66</accession>
<keyword evidence="4" id="KW-0503">Monooxygenase</keyword>
<feature type="binding site" description="axial binding residue" evidence="5">
    <location>
        <position position="150"/>
    </location>
    <ligand>
        <name>heme</name>
        <dbReference type="ChEBI" id="CHEBI:30413"/>
    </ligand>
    <ligandPart>
        <name>Fe</name>
        <dbReference type="ChEBI" id="CHEBI:18248"/>
    </ligandPart>
</feature>
<dbReference type="InterPro" id="IPR050182">
    <property type="entry name" value="Cytochrome_P450_fam2"/>
</dbReference>